<protein>
    <submittedName>
        <fullName evidence="7">TetR/AcrR family transcriptional regulator</fullName>
    </submittedName>
</protein>
<dbReference type="Proteomes" id="UP001442841">
    <property type="component" value="Chromosome"/>
</dbReference>
<evidence type="ECO:0000313" key="7">
    <source>
        <dbReference type="EMBL" id="XAN07477.1"/>
    </source>
</evidence>
<dbReference type="SUPFAM" id="SSF46689">
    <property type="entry name" value="Homeodomain-like"/>
    <property type="match status" value="1"/>
</dbReference>
<dbReference type="PANTHER" id="PTHR30055:SF151">
    <property type="entry name" value="TRANSCRIPTIONAL REGULATORY PROTEIN"/>
    <property type="match status" value="1"/>
</dbReference>
<evidence type="ECO:0000256" key="2">
    <source>
        <dbReference type="ARBA" id="ARBA00023015"/>
    </source>
</evidence>
<proteinExistence type="predicted"/>
<dbReference type="InterPro" id="IPR036271">
    <property type="entry name" value="Tet_transcr_reg_TetR-rel_C_sf"/>
</dbReference>
<feature type="domain" description="HTH tetR-type" evidence="6">
    <location>
        <begin position="6"/>
        <end position="66"/>
    </location>
</feature>
<keyword evidence="2" id="KW-0805">Transcription regulation</keyword>
<dbReference type="InterPro" id="IPR009057">
    <property type="entry name" value="Homeodomain-like_sf"/>
</dbReference>
<evidence type="ECO:0000313" key="8">
    <source>
        <dbReference type="Proteomes" id="UP001442841"/>
    </source>
</evidence>
<dbReference type="PRINTS" id="PR00455">
    <property type="entry name" value="HTHTETR"/>
</dbReference>
<keyword evidence="3 5" id="KW-0238">DNA-binding</keyword>
<dbReference type="InterPro" id="IPR004111">
    <property type="entry name" value="Repressor_TetR_C"/>
</dbReference>
<evidence type="ECO:0000256" key="4">
    <source>
        <dbReference type="ARBA" id="ARBA00023163"/>
    </source>
</evidence>
<dbReference type="Gene3D" id="1.10.10.60">
    <property type="entry name" value="Homeodomain-like"/>
    <property type="match status" value="1"/>
</dbReference>
<keyword evidence="4" id="KW-0804">Transcription</keyword>
<feature type="DNA-binding region" description="H-T-H motif" evidence="5">
    <location>
        <begin position="29"/>
        <end position="48"/>
    </location>
</feature>
<dbReference type="Gene3D" id="1.10.357.10">
    <property type="entry name" value="Tetracycline Repressor, domain 2"/>
    <property type="match status" value="1"/>
</dbReference>
<dbReference type="Pfam" id="PF00440">
    <property type="entry name" value="TetR_N"/>
    <property type="match status" value="1"/>
</dbReference>
<dbReference type="RefSeq" id="WP_425308937.1">
    <property type="nucleotide sequence ID" value="NZ_CP154795.1"/>
</dbReference>
<reference evidence="7 8" key="1">
    <citation type="submission" date="2024-04" db="EMBL/GenBank/DDBJ databases">
        <title>Isolation of an actinomycete strain from pig manure.</title>
        <authorList>
            <person name="Gong T."/>
            <person name="Yu Z."/>
            <person name="An M."/>
            <person name="Wei C."/>
            <person name="Yang W."/>
            <person name="Liu L."/>
        </authorList>
    </citation>
    <scope>NUCLEOTIDE SEQUENCE [LARGE SCALE GENOMIC DNA]</scope>
    <source>
        <strain evidence="7 8">ZF39</strain>
    </source>
</reference>
<evidence type="ECO:0000256" key="5">
    <source>
        <dbReference type="PROSITE-ProRule" id="PRU00335"/>
    </source>
</evidence>
<accession>A0ABZ3FN83</accession>
<dbReference type="InterPro" id="IPR001647">
    <property type="entry name" value="HTH_TetR"/>
</dbReference>
<dbReference type="Pfam" id="PF02909">
    <property type="entry name" value="TetR_C_1"/>
    <property type="match status" value="1"/>
</dbReference>
<evidence type="ECO:0000259" key="6">
    <source>
        <dbReference type="PROSITE" id="PS50977"/>
    </source>
</evidence>
<keyword evidence="1" id="KW-0678">Repressor</keyword>
<gene>
    <name evidence="7" type="ORF">AADG42_09285</name>
</gene>
<keyword evidence="8" id="KW-1185">Reference proteome</keyword>
<dbReference type="InterPro" id="IPR003012">
    <property type="entry name" value="Tet_transcr_reg_TetR"/>
</dbReference>
<evidence type="ECO:0000256" key="3">
    <source>
        <dbReference type="ARBA" id="ARBA00023125"/>
    </source>
</evidence>
<organism evidence="7 8">
    <name type="scientific">Ammonicoccus fulvus</name>
    <dbReference type="NCBI Taxonomy" id="3138240"/>
    <lineage>
        <taxon>Bacteria</taxon>
        <taxon>Bacillati</taxon>
        <taxon>Actinomycetota</taxon>
        <taxon>Actinomycetes</taxon>
        <taxon>Propionibacteriales</taxon>
        <taxon>Propionibacteriaceae</taxon>
        <taxon>Ammonicoccus</taxon>
    </lineage>
</organism>
<name>A0ABZ3FN83_9ACTN</name>
<dbReference type="PANTHER" id="PTHR30055">
    <property type="entry name" value="HTH-TYPE TRANSCRIPTIONAL REGULATOR RUTR"/>
    <property type="match status" value="1"/>
</dbReference>
<evidence type="ECO:0000256" key="1">
    <source>
        <dbReference type="ARBA" id="ARBA00022491"/>
    </source>
</evidence>
<dbReference type="PRINTS" id="PR00400">
    <property type="entry name" value="TETREPRESSOR"/>
</dbReference>
<dbReference type="InterPro" id="IPR050109">
    <property type="entry name" value="HTH-type_TetR-like_transc_reg"/>
</dbReference>
<dbReference type="SUPFAM" id="SSF48498">
    <property type="entry name" value="Tetracyclin repressor-like, C-terminal domain"/>
    <property type="match status" value="1"/>
</dbReference>
<dbReference type="PROSITE" id="PS50977">
    <property type="entry name" value="HTH_TETR_2"/>
    <property type="match status" value="1"/>
</dbReference>
<dbReference type="EMBL" id="CP154795">
    <property type="protein sequence ID" value="XAN07477.1"/>
    <property type="molecule type" value="Genomic_DNA"/>
</dbReference>
<sequence length="213" mass="23443">MAARTPLSRPRIIEAAAAVADRSGVEGVSMRTVAKELGVEAMSLYHHLAGKEQLLDDLANWVFEQIEDPDPGEGWRPALSARAHCARAVLGAHPWALRLVDARRAALPAQLRHHDATLGCLFVNGFSVELATHAVSVTDSYVYGFVLTEKNLPFQPGESTEHMVDDMELPLEDYPNLARMLGELVVGRDYRYASEFDFGLDVILDGLARHVGR</sequence>